<evidence type="ECO:0000313" key="6">
    <source>
        <dbReference type="EMBL" id="BAL84709.1"/>
    </source>
</evidence>
<keyword evidence="3" id="KW-0235">DNA replication</keyword>
<evidence type="ECO:0000256" key="2">
    <source>
        <dbReference type="ARBA" id="ARBA00022695"/>
    </source>
</evidence>
<gene>
    <name evidence="6" type="primary">dnaE</name>
    <name evidence="6" type="ordered locus">SELR_pSRC400580</name>
</gene>
<protein>
    <submittedName>
        <fullName evidence="6">Putative DNA polymerase III subunit alpha</fullName>
        <ecNumber evidence="6">2.7.7.7</ecNumber>
    </submittedName>
</protein>
<name>I0GVC2_SELRL</name>
<evidence type="ECO:0000313" key="7">
    <source>
        <dbReference type="Proteomes" id="UP000007887"/>
    </source>
</evidence>
<evidence type="ECO:0000256" key="4">
    <source>
        <dbReference type="ARBA" id="ARBA00022932"/>
    </source>
</evidence>
<dbReference type="Gene3D" id="3.20.20.140">
    <property type="entry name" value="Metal-dependent hydrolases"/>
    <property type="match status" value="1"/>
</dbReference>
<dbReference type="KEGG" id="sri:SELR_pSRC400580"/>
<dbReference type="NCBIfam" id="TIGR00594">
    <property type="entry name" value="polc"/>
    <property type="match status" value="1"/>
</dbReference>
<dbReference type="Pfam" id="PF02811">
    <property type="entry name" value="PHP"/>
    <property type="match status" value="1"/>
</dbReference>
<evidence type="ECO:0000256" key="3">
    <source>
        <dbReference type="ARBA" id="ARBA00022705"/>
    </source>
</evidence>
<evidence type="ECO:0000259" key="5">
    <source>
        <dbReference type="SMART" id="SM00481"/>
    </source>
</evidence>
<dbReference type="GO" id="GO:0006260">
    <property type="term" value="P:DNA replication"/>
    <property type="evidence" value="ECO:0007669"/>
    <property type="project" value="UniProtKB-KW"/>
</dbReference>
<dbReference type="Pfam" id="PF07733">
    <property type="entry name" value="DNA_pol3_alpha"/>
    <property type="match status" value="1"/>
</dbReference>
<dbReference type="SUPFAM" id="SSF89550">
    <property type="entry name" value="PHP domain-like"/>
    <property type="match status" value="1"/>
</dbReference>
<dbReference type="InterPro" id="IPR004013">
    <property type="entry name" value="PHP_dom"/>
</dbReference>
<dbReference type="InterPro" id="IPR003141">
    <property type="entry name" value="Pol/His_phosphatase_N"/>
</dbReference>
<dbReference type="SMART" id="SM00481">
    <property type="entry name" value="POLIIIAc"/>
    <property type="match status" value="1"/>
</dbReference>
<dbReference type="PANTHER" id="PTHR32294:SF0">
    <property type="entry name" value="DNA POLYMERASE III SUBUNIT ALPHA"/>
    <property type="match status" value="1"/>
</dbReference>
<sequence length="1046" mass="119448">MIILFIGLHRHSHYSKRDAIAKIPDMVERIGELGQSAWALTDHGTTSGLMEAYKVTQKYNKQHNTNIKFIFGCEMYWTPNVFIKDRKATCHLLVLARNEVGYKNLLRLTTIGYGDKGKRPDQYFYNMRVTTEDMVECKDGLIFTSACMGGVLNPKVYDGIDWDKNLAYERATKFKGLFGDSFYLEIQCSDTPTQREYNRNIIQMGKDLDIPVIVTEDSHYVNQHEADIHRKWLGVEIEPDNPDAYYQTDDYFIHSEEQVREAIGYLPADTVDMLIDNTLKLADSIETVHLKFGGKNFPELDLGGKTPLEAVKEKCRAGWKKKMQSVPRSEWPVYVEQLEHEFKVLEKCDYLTYFLMTEDFISWARSQNIRMGIGRGSVGGCLVAYLMDITRIDPIKYGLIFERFAHDKRVSLPDVDIDMPNSRRQDCIQYLVDKYKEVFHVRTFGKMAEKASIQRAARSLNYTPEEVRALSKAVSSIDEVSDPELRQLAKSYQGIIQNYGCHASAVMLFPSDANQWTAIEKQGDDYVCAYEYHDLEAMGLLKEDCLGIKTLDCIDECVRLVKEHHGVDVDVDALPDDDEKTFKMLQKLDVKGCFQIESGGMIKLIDQMKPTSVFDLVPLVALYRPSTIQSGMLDSFVNRRAGTEKTIYLHDKLKGCLSETYGVLLYQEQAMKIVQVMAGYDLGVADMFRRAIGRKIPSEMAELIPKFVKDGEALGIDARTMNKLAEWLTNCAAYQFNKSHSAAYGVTCYQTAYLKAHYPAEYLTAFLNAYKGDKQEDLLPYVRDAKEHGIKILPPSADSDTCGWTCGVDADGQPWIRVALNFISGVGDLPVPLDKDSYLKLPRDKVENLTKAGALDFVGDRAKLLEKLYKGGQLERLQKQLDTAAERQEKNRILYESAKEGTKKKEDAKRKMLKYSEQKWDIQQRIDEVNALNCKDFDQSKAEMEVLGMTFVDVFAGYDLSKYSTPEVDENGKPVESTPNRRIVLGCVRRWKPWKQKNGKPMAFFSIECPDGRTYDLVMFNYVYAQLELNKVYGFVLQGNKFKKTL</sequence>
<dbReference type="EC" id="2.7.7.7" evidence="6"/>
<dbReference type="HOGENOM" id="CLU_001600_0_0_9"/>
<keyword evidence="1 6" id="KW-0808">Transferase</keyword>
<dbReference type="AlphaFoldDB" id="I0GVC2"/>
<proteinExistence type="predicted"/>
<geneLocation type="plasmid" evidence="6 7">
    <name>pSRC4</name>
</geneLocation>
<dbReference type="InterPro" id="IPR040982">
    <property type="entry name" value="DNA_pol3_finger"/>
</dbReference>
<keyword evidence="6" id="KW-0614">Plasmid</keyword>
<dbReference type="PANTHER" id="PTHR32294">
    <property type="entry name" value="DNA POLYMERASE III SUBUNIT ALPHA"/>
    <property type="match status" value="1"/>
</dbReference>
<dbReference type="Pfam" id="PF17657">
    <property type="entry name" value="DNA_pol3_finger"/>
    <property type="match status" value="1"/>
</dbReference>
<dbReference type="InterPro" id="IPR016195">
    <property type="entry name" value="Pol/histidinol_Pase-like"/>
</dbReference>
<evidence type="ECO:0000256" key="1">
    <source>
        <dbReference type="ARBA" id="ARBA00022679"/>
    </source>
</evidence>
<keyword evidence="4" id="KW-0239">DNA-directed DNA polymerase</keyword>
<dbReference type="EMBL" id="AP012294">
    <property type="protein sequence ID" value="BAL84709.1"/>
    <property type="molecule type" value="Genomic_DNA"/>
</dbReference>
<organism evidence="6 7">
    <name type="scientific">Selenomonas ruminantium subsp. lactilytica (strain NBRC 103574 / TAM6421)</name>
    <dbReference type="NCBI Taxonomy" id="927704"/>
    <lineage>
        <taxon>Bacteria</taxon>
        <taxon>Bacillati</taxon>
        <taxon>Bacillota</taxon>
        <taxon>Negativicutes</taxon>
        <taxon>Selenomonadales</taxon>
        <taxon>Selenomonadaceae</taxon>
        <taxon>Selenomonas</taxon>
    </lineage>
</organism>
<feature type="domain" description="Polymerase/histidinol phosphatase N-terminal" evidence="5">
    <location>
        <begin position="6"/>
        <end position="79"/>
    </location>
</feature>
<dbReference type="GO" id="GO:0008408">
    <property type="term" value="F:3'-5' exonuclease activity"/>
    <property type="evidence" value="ECO:0007669"/>
    <property type="project" value="InterPro"/>
</dbReference>
<reference evidence="6 7" key="1">
    <citation type="submission" date="2011-10" db="EMBL/GenBank/DDBJ databases">
        <title>Whole genome sequence of Selenomonas ruminantium subsp. lactilytica TAM6421.</title>
        <authorList>
            <person name="Oguchi A."/>
            <person name="Ankai A."/>
            <person name="Kaneko J."/>
            <person name="Yamada-Narita S."/>
            <person name="Fukui S."/>
            <person name="Takahashi M."/>
            <person name="Onodera T."/>
            <person name="Kojima S."/>
            <person name="Fushimi T."/>
            <person name="Abe N."/>
            <person name="Kamio Y."/>
            <person name="Yamazaki S."/>
            <person name="Fujita N."/>
        </authorList>
    </citation>
    <scope>NUCLEOTIDE SEQUENCE [LARGE SCALE GENOMIC DNA]</scope>
    <source>
        <strain evidence="7">NBRC 103574 / TAM6421</strain>
        <plasmid evidence="6 7">pSRC4</plasmid>
    </source>
</reference>
<keyword evidence="2 6" id="KW-0548">Nucleotidyltransferase</keyword>
<dbReference type="PATRIC" id="fig|927704.6.peg.3472"/>
<dbReference type="InterPro" id="IPR004805">
    <property type="entry name" value="DnaE2/DnaE/PolC"/>
</dbReference>
<dbReference type="InterPro" id="IPR011708">
    <property type="entry name" value="DNA_pol3_alpha_NTPase_dom"/>
</dbReference>
<accession>I0GVC2</accession>
<dbReference type="GO" id="GO:0003887">
    <property type="term" value="F:DNA-directed DNA polymerase activity"/>
    <property type="evidence" value="ECO:0007669"/>
    <property type="project" value="UniProtKB-KW"/>
</dbReference>
<dbReference type="Proteomes" id="UP000007887">
    <property type="component" value="Plasmid pSRC4"/>
</dbReference>